<dbReference type="PROSITE" id="PS50011">
    <property type="entry name" value="PROTEIN_KINASE_DOM"/>
    <property type="match status" value="2"/>
</dbReference>
<evidence type="ECO:0000313" key="5">
    <source>
        <dbReference type="EMBL" id="EXX70172.1"/>
    </source>
</evidence>
<dbReference type="InterPro" id="IPR036537">
    <property type="entry name" value="Adaptor_Cbl_N_dom_sf"/>
</dbReference>
<dbReference type="Gene3D" id="1.25.40.10">
    <property type="entry name" value="Tetratricopeptide repeat domain"/>
    <property type="match status" value="1"/>
</dbReference>
<dbReference type="CDD" id="cd21037">
    <property type="entry name" value="MLKL_NTD"/>
    <property type="match status" value="1"/>
</dbReference>
<organism evidence="5 6">
    <name type="scientific">Rhizophagus irregularis (strain DAOM 197198w)</name>
    <name type="common">Glomus intraradices</name>
    <dbReference type="NCBI Taxonomy" id="1432141"/>
    <lineage>
        <taxon>Eukaryota</taxon>
        <taxon>Fungi</taxon>
        <taxon>Fungi incertae sedis</taxon>
        <taxon>Mucoromycota</taxon>
        <taxon>Glomeromycotina</taxon>
        <taxon>Glomeromycetes</taxon>
        <taxon>Glomerales</taxon>
        <taxon>Glomeraceae</taxon>
        <taxon>Rhizophagus</taxon>
    </lineage>
</organism>
<keyword evidence="2 3" id="KW-0067">ATP-binding</keyword>
<dbReference type="InterPro" id="IPR017441">
    <property type="entry name" value="Protein_kinase_ATP_BS"/>
</dbReference>
<proteinExistence type="predicted"/>
<dbReference type="GO" id="GO:0007166">
    <property type="term" value="P:cell surface receptor signaling pathway"/>
    <property type="evidence" value="ECO:0007669"/>
    <property type="project" value="InterPro"/>
</dbReference>
<protein>
    <submittedName>
        <fullName evidence="5">Tpk3p</fullName>
    </submittedName>
</protein>
<dbReference type="AlphaFoldDB" id="A0A015JL06"/>
<gene>
    <name evidence="5" type="ORF">RirG_089830</name>
</gene>
<dbReference type="SMART" id="SM00671">
    <property type="entry name" value="SEL1"/>
    <property type="match status" value="2"/>
</dbReference>
<dbReference type="PANTHER" id="PTHR44329">
    <property type="entry name" value="SERINE/THREONINE-PROTEIN KINASE TNNI3K-RELATED"/>
    <property type="match status" value="1"/>
</dbReference>
<dbReference type="InterPro" id="IPR011009">
    <property type="entry name" value="Kinase-like_dom_sf"/>
</dbReference>
<dbReference type="GO" id="GO:0097527">
    <property type="term" value="P:necroptotic signaling pathway"/>
    <property type="evidence" value="ECO:0007669"/>
    <property type="project" value="TreeGrafter"/>
</dbReference>
<feature type="binding site" evidence="3">
    <location>
        <position position="59"/>
    </location>
    <ligand>
        <name>ATP</name>
        <dbReference type="ChEBI" id="CHEBI:30616"/>
    </ligand>
</feature>
<dbReference type="PROSITE" id="PS00107">
    <property type="entry name" value="PROTEIN_KINASE_ATP"/>
    <property type="match status" value="1"/>
</dbReference>
<dbReference type="PROSITE" id="PS00109">
    <property type="entry name" value="PROTEIN_KINASE_TYR"/>
    <property type="match status" value="1"/>
</dbReference>
<dbReference type="Proteomes" id="UP000022910">
    <property type="component" value="Unassembled WGS sequence"/>
</dbReference>
<dbReference type="Gene3D" id="1.20.930.20">
    <property type="entry name" value="Adaptor protein Cbl, N-terminal domain"/>
    <property type="match status" value="1"/>
</dbReference>
<dbReference type="InterPro" id="IPR051681">
    <property type="entry name" value="Ser/Thr_Kinases-Pseudokinases"/>
</dbReference>
<dbReference type="EMBL" id="JEMT01016664">
    <property type="protein sequence ID" value="EXX70172.1"/>
    <property type="molecule type" value="Genomic_DNA"/>
</dbReference>
<keyword evidence="6" id="KW-1185">Reference proteome</keyword>
<dbReference type="InterPro" id="IPR000719">
    <property type="entry name" value="Prot_kinase_dom"/>
</dbReference>
<dbReference type="InterPro" id="IPR059179">
    <property type="entry name" value="MLKL-like_MCAfunc"/>
</dbReference>
<reference evidence="5 6" key="1">
    <citation type="submission" date="2014-02" db="EMBL/GenBank/DDBJ databases">
        <title>Single nucleus genome sequencing reveals high similarity among nuclei of an endomycorrhizal fungus.</title>
        <authorList>
            <person name="Lin K."/>
            <person name="Geurts R."/>
            <person name="Zhang Z."/>
            <person name="Limpens E."/>
            <person name="Saunders D.G."/>
            <person name="Mu D."/>
            <person name="Pang E."/>
            <person name="Cao H."/>
            <person name="Cha H."/>
            <person name="Lin T."/>
            <person name="Zhou Q."/>
            <person name="Shang Y."/>
            <person name="Li Y."/>
            <person name="Ivanov S."/>
            <person name="Sharma T."/>
            <person name="Velzen R.V."/>
            <person name="Ruijter N.D."/>
            <person name="Aanen D.K."/>
            <person name="Win J."/>
            <person name="Kamoun S."/>
            <person name="Bisseling T."/>
            <person name="Huang S."/>
        </authorList>
    </citation>
    <scope>NUCLEOTIDE SEQUENCE [LARGE SCALE GENOMIC DNA]</scope>
    <source>
        <strain evidence="6">DAOM197198w</strain>
    </source>
</reference>
<evidence type="ECO:0000256" key="1">
    <source>
        <dbReference type="ARBA" id="ARBA00022741"/>
    </source>
</evidence>
<feature type="domain" description="Protein kinase" evidence="4">
    <location>
        <begin position="567"/>
        <end position="837"/>
    </location>
</feature>
<name>A0A015JL06_RHIIW</name>
<evidence type="ECO:0000256" key="3">
    <source>
        <dbReference type="PROSITE-ProRule" id="PRU10141"/>
    </source>
</evidence>
<dbReference type="Pfam" id="PF08238">
    <property type="entry name" value="Sel1"/>
    <property type="match status" value="3"/>
</dbReference>
<dbReference type="PANTHER" id="PTHR44329:SF298">
    <property type="entry name" value="MIXED LINEAGE KINASE DOMAIN-LIKE PROTEIN"/>
    <property type="match status" value="1"/>
</dbReference>
<dbReference type="SUPFAM" id="SSF81901">
    <property type="entry name" value="HCP-like"/>
    <property type="match status" value="1"/>
</dbReference>
<sequence>MSNITETSNIDVEWLEKSVSDGRIRYYEPSDFKDIKPIGRGSFGDVFRANWRNISFALKSFNDEQTLKEIVKELKMQQNVDSHENILRFYGITKLATNSAYQAIKYSLVLEYADGGTLRAYLKKHFNELNWDDKYQLASQLSSAVEFIHECDIIHRDLHSNNILIRKKNIKLADFGLSKKITEATSNSKVFGLIPYIDPKSFNIKGNKYTLNKKSDVYSTGVLMWEISSGYQPFYGEDYDVSLALAIIDGRRENVIAGTPSAYSNLYKECWKCEPDERPDIQKVVLILKSITSPEKNDIIMDDNNEEIDNCEIDKLASKSCELMMNFNDCSLNNVSNLIDVSTDSISSQSIIPNIVQVDDKAYSTKIALESIINLGESVVPYLPLITAATSVIKQTVEVYEYAQYNKKSCAVLVQRVQAAEVALNHYNQGSVKNFCKQSYYYSFERFVAILEEIKGFIQDVTHLSGYRKFISNDNIKVRFQQLITDFDIVVSDLQLIMFIANEEKRKKDIDILQKDINEMTRFLEKINGGVTTSDKKISNIFEYIITLKGKSPEKVFNPIINIIDSNELKEPVGGSQPVVSSRNKYKIHKKLYRGQDVANKLITEDKFDKSSETVPSISSRVHSELAMLSNLGKCDYIIKLHGLCEKDGSVLSVFEWAENGNLRELYKKFDIEWPRKLTIAINICRGITFLHGCKILHHDIRCENILITNNLEPKISNFKYSRVLQANTTDIGNITHIVRWLAPEKMDSGNRYTVQCEIFSFGMLLWELAFQRFPYKDMEIYEIKKHVLSGKRENLNFPSSSYGVEKEYGNIIRAAWLFDPSLRPELSYLFNVLEYLRSPLISDRLPRGLNPKRSDMEVTPIELPPGDIEFDLDQMDFILPMMKLEDGISAHKIGDRKKAFECFEKHAEINNKVAKYWLGHYYWEGYVVDKNLGKAVELFKEAADKGVPDAQLRYVYVLSVKNSPLKFNLEDFVKYLTMAADNGNTAAQFNIGDLYFNGKLTISKDEEKGLSYLKLAAIKGQPKARAMLDKLRINYFV</sequence>
<keyword evidence="1 3" id="KW-0547">Nucleotide-binding</keyword>
<comment type="caution">
    <text evidence="5">The sequence shown here is derived from an EMBL/GenBank/DDBJ whole genome shotgun (WGS) entry which is preliminary data.</text>
</comment>
<dbReference type="InterPro" id="IPR008266">
    <property type="entry name" value="Tyr_kinase_AS"/>
</dbReference>
<dbReference type="GO" id="GO:0005524">
    <property type="term" value="F:ATP binding"/>
    <property type="evidence" value="ECO:0007669"/>
    <property type="project" value="UniProtKB-UniRule"/>
</dbReference>
<dbReference type="Gene3D" id="1.10.510.10">
    <property type="entry name" value="Transferase(Phosphotransferase) domain 1"/>
    <property type="match status" value="2"/>
</dbReference>
<dbReference type="Pfam" id="PF07714">
    <property type="entry name" value="PK_Tyr_Ser-Thr"/>
    <property type="match status" value="2"/>
</dbReference>
<evidence type="ECO:0000313" key="6">
    <source>
        <dbReference type="Proteomes" id="UP000022910"/>
    </source>
</evidence>
<dbReference type="HOGENOM" id="CLU_000288_102_3_1"/>
<evidence type="ECO:0000256" key="2">
    <source>
        <dbReference type="ARBA" id="ARBA00022840"/>
    </source>
</evidence>
<dbReference type="GO" id="GO:0004672">
    <property type="term" value="F:protein kinase activity"/>
    <property type="evidence" value="ECO:0007669"/>
    <property type="project" value="InterPro"/>
</dbReference>
<dbReference type="SUPFAM" id="SSF56112">
    <property type="entry name" value="Protein kinase-like (PK-like)"/>
    <property type="match status" value="2"/>
</dbReference>
<dbReference type="InterPro" id="IPR011990">
    <property type="entry name" value="TPR-like_helical_dom_sf"/>
</dbReference>
<evidence type="ECO:0000259" key="4">
    <source>
        <dbReference type="PROSITE" id="PS50011"/>
    </source>
</evidence>
<dbReference type="PRINTS" id="PR00109">
    <property type="entry name" value="TYRKINASE"/>
</dbReference>
<dbReference type="InterPro" id="IPR006597">
    <property type="entry name" value="Sel1-like"/>
</dbReference>
<dbReference type="OrthoDB" id="2346001at2759"/>
<feature type="domain" description="Protein kinase" evidence="4">
    <location>
        <begin position="32"/>
        <end position="291"/>
    </location>
</feature>
<dbReference type="InterPro" id="IPR001245">
    <property type="entry name" value="Ser-Thr/Tyr_kinase_cat_dom"/>
</dbReference>
<accession>A0A015JL06</accession>